<comment type="subunit">
    <text evidence="2">Homodimer.</text>
</comment>
<gene>
    <name evidence="4" type="ORF">E0H45_38800</name>
</gene>
<dbReference type="Gene3D" id="1.10.60.10">
    <property type="entry name" value="Iron dependent repressor, metal binding and dimerisation domain"/>
    <property type="match status" value="1"/>
</dbReference>
<dbReference type="SUPFAM" id="SSF47979">
    <property type="entry name" value="Iron-dependent repressor protein, dimerization domain"/>
    <property type="match status" value="1"/>
</dbReference>
<accession>A0A4R0GXY0</accession>
<organism evidence="4 5">
    <name type="scientific">Kribbella soli</name>
    <dbReference type="NCBI Taxonomy" id="1124743"/>
    <lineage>
        <taxon>Bacteria</taxon>
        <taxon>Bacillati</taxon>
        <taxon>Actinomycetota</taxon>
        <taxon>Actinomycetes</taxon>
        <taxon>Propionibacteriales</taxon>
        <taxon>Kribbellaceae</taxon>
        <taxon>Kribbella</taxon>
    </lineage>
</organism>
<evidence type="ECO:0000259" key="3">
    <source>
        <dbReference type="Pfam" id="PF02742"/>
    </source>
</evidence>
<dbReference type="PANTHER" id="PTHR33238:SF11">
    <property type="entry name" value="TRANSCRIPTIONAL REGULATOR MNTR"/>
    <property type="match status" value="1"/>
</dbReference>
<comment type="subcellular location">
    <subcellularLocation>
        <location evidence="1">Cytoplasm</location>
    </subcellularLocation>
</comment>
<dbReference type="GO" id="GO:0046914">
    <property type="term" value="F:transition metal ion binding"/>
    <property type="evidence" value="ECO:0007669"/>
    <property type="project" value="InterPro"/>
</dbReference>
<name>A0A4R0GXY0_9ACTN</name>
<feature type="domain" description="Iron dependent repressor metal binding and dimerisation" evidence="3">
    <location>
        <begin position="4"/>
        <end position="59"/>
    </location>
</feature>
<dbReference type="AlphaFoldDB" id="A0A4R0GXY0"/>
<evidence type="ECO:0000256" key="2">
    <source>
        <dbReference type="ARBA" id="ARBA00011738"/>
    </source>
</evidence>
<dbReference type="GO" id="GO:0005737">
    <property type="term" value="C:cytoplasm"/>
    <property type="evidence" value="ECO:0007669"/>
    <property type="project" value="UniProtKB-SubCell"/>
</dbReference>
<evidence type="ECO:0000256" key="1">
    <source>
        <dbReference type="ARBA" id="ARBA00004496"/>
    </source>
</evidence>
<dbReference type="OrthoDB" id="9791355at2"/>
<dbReference type="Proteomes" id="UP000292346">
    <property type="component" value="Unassembled WGS sequence"/>
</dbReference>
<dbReference type="Pfam" id="PF02742">
    <property type="entry name" value="Fe_dep_repr_C"/>
    <property type="match status" value="1"/>
</dbReference>
<dbReference type="EMBL" id="SJJZ01000005">
    <property type="protein sequence ID" value="TCC02955.1"/>
    <property type="molecule type" value="Genomic_DNA"/>
</dbReference>
<proteinExistence type="predicted"/>
<dbReference type="GO" id="GO:0046983">
    <property type="term" value="F:protein dimerization activity"/>
    <property type="evidence" value="ECO:0007669"/>
    <property type="project" value="InterPro"/>
</dbReference>
<sequence>MDERRHQLLETFLHRVLGVGLDEVHDEAVVLAQGLSDRLEDLIDAALGYPTRDPHGTPIEPRAHVDA</sequence>
<keyword evidence="5" id="KW-1185">Reference proteome</keyword>
<evidence type="ECO:0000313" key="5">
    <source>
        <dbReference type="Proteomes" id="UP000292346"/>
    </source>
</evidence>
<dbReference type="InterPro" id="IPR001367">
    <property type="entry name" value="Fe_dep_repressor"/>
</dbReference>
<protein>
    <recommendedName>
        <fullName evidence="3">Iron dependent repressor metal binding and dimerisation domain-containing protein</fullName>
    </recommendedName>
</protein>
<evidence type="ECO:0000313" key="4">
    <source>
        <dbReference type="EMBL" id="TCC02955.1"/>
    </source>
</evidence>
<dbReference type="RefSeq" id="WP_131347115.1">
    <property type="nucleotide sequence ID" value="NZ_SJJZ01000005.1"/>
</dbReference>
<dbReference type="PANTHER" id="PTHR33238">
    <property type="entry name" value="IRON (METAL) DEPENDENT REPRESSOR, DTXR FAMILY"/>
    <property type="match status" value="1"/>
</dbReference>
<comment type="caution">
    <text evidence="4">The sequence shown here is derived from an EMBL/GenBank/DDBJ whole genome shotgun (WGS) entry which is preliminary data.</text>
</comment>
<dbReference type="InterPro" id="IPR050536">
    <property type="entry name" value="DtxR_MntR_Metal-Reg"/>
</dbReference>
<reference evidence="4 5" key="1">
    <citation type="submission" date="2019-02" db="EMBL/GenBank/DDBJ databases">
        <title>Kribbella capetownensis sp. nov. and Kribbella speibonae sp. nov., isolated from soil.</title>
        <authorList>
            <person name="Curtis S.M."/>
            <person name="Norton I."/>
            <person name="Everest G.J."/>
            <person name="Meyers P.R."/>
        </authorList>
    </citation>
    <scope>NUCLEOTIDE SEQUENCE [LARGE SCALE GENOMIC DNA]</scope>
    <source>
        <strain evidence="4 5">KCTC 29219</strain>
    </source>
</reference>
<dbReference type="InterPro" id="IPR036421">
    <property type="entry name" value="Fe_dep_repressor_sf"/>
</dbReference>